<dbReference type="Proteomes" id="UP001560267">
    <property type="component" value="Unassembled WGS sequence"/>
</dbReference>
<accession>A0ABV3Y3F0</accession>
<sequence>MAKIAFWITAGPDQVDKAMSGLRLAQRLRANRDQDIRVYLFGPGVALGGSSIPAVVEVLSDLRTSEVPVQACPANVTQMGLDEKVITGRGIELEPAGNIMIELVENGYQVVGV</sequence>
<evidence type="ECO:0000313" key="2">
    <source>
        <dbReference type="Proteomes" id="UP001560267"/>
    </source>
</evidence>
<protein>
    <submittedName>
        <fullName evidence="1">DsrE family protein</fullName>
    </submittedName>
</protein>
<organism evidence="1 2">
    <name type="scientific">Ferrimicrobium acidiphilum</name>
    <dbReference type="NCBI Taxonomy" id="121039"/>
    <lineage>
        <taxon>Bacteria</taxon>
        <taxon>Bacillati</taxon>
        <taxon>Actinomycetota</taxon>
        <taxon>Acidimicrobiia</taxon>
        <taxon>Acidimicrobiales</taxon>
        <taxon>Acidimicrobiaceae</taxon>
        <taxon>Ferrimicrobium</taxon>
    </lineage>
</organism>
<proteinExistence type="predicted"/>
<keyword evidence="2" id="KW-1185">Reference proteome</keyword>
<dbReference type="SUPFAM" id="SSF75169">
    <property type="entry name" value="DsrEFH-like"/>
    <property type="match status" value="1"/>
</dbReference>
<dbReference type="EMBL" id="JBFSHR010000035">
    <property type="protein sequence ID" value="MEX6430082.1"/>
    <property type="molecule type" value="Genomic_DNA"/>
</dbReference>
<evidence type="ECO:0000313" key="1">
    <source>
        <dbReference type="EMBL" id="MEX6430082.1"/>
    </source>
</evidence>
<comment type="caution">
    <text evidence="1">The sequence shown here is derived from an EMBL/GenBank/DDBJ whole genome shotgun (WGS) entry which is preliminary data.</text>
</comment>
<dbReference type="Gene3D" id="3.40.1260.10">
    <property type="entry name" value="DsrEFH-like"/>
    <property type="match status" value="1"/>
</dbReference>
<reference evidence="1 2" key="1">
    <citation type="submission" date="2024-07" db="EMBL/GenBank/DDBJ databases">
        <title>Draft Genome Sequence of Ferrimicrobium acidiphilum Strain YE2023, Isolated from a Pulp of Bioleach Reactor.</title>
        <authorList>
            <person name="Elkina Y.A."/>
            <person name="Bulaeva A.G."/>
            <person name="Beletsky A.V."/>
            <person name="Mardanov A.V."/>
        </authorList>
    </citation>
    <scope>NUCLEOTIDE SEQUENCE [LARGE SCALE GENOMIC DNA]</scope>
    <source>
        <strain evidence="1 2">YE2023</strain>
    </source>
</reference>
<gene>
    <name evidence="1" type="ORF">AB6A68_09570</name>
</gene>
<name>A0ABV3Y3F0_9ACTN</name>
<dbReference type="InterPro" id="IPR027396">
    <property type="entry name" value="DsrEFH-like"/>
</dbReference>
<dbReference type="Pfam" id="PF02635">
    <property type="entry name" value="DsrE"/>
    <property type="match status" value="1"/>
</dbReference>
<dbReference type="RefSeq" id="WP_369084641.1">
    <property type="nucleotide sequence ID" value="NZ_JBFSHR010000035.1"/>
</dbReference>
<dbReference type="InterPro" id="IPR003787">
    <property type="entry name" value="Sulphur_relay_DsrE/F-like"/>
</dbReference>